<proteinExistence type="inferred from homology"/>
<keyword evidence="3" id="KW-1185">Reference proteome</keyword>
<dbReference type="GO" id="GO:0004185">
    <property type="term" value="F:serine-type carboxypeptidase activity"/>
    <property type="evidence" value="ECO:0007669"/>
    <property type="project" value="InterPro"/>
</dbReference>
<evidence type="ECO:0000313" key="2">
    <source>
        <dbReference type="EMBL" id="CAH1109746.1"/>
    </source>
</evidence>
<accession>A0A9P0GGB1</accession>
<evidence type="ECO:0008006" key="4">
    <source>
        <dbReference type="Google" id="ProtNLM"/>
    </source>
</evidence>
<gene>
    <name evidence="2" type="ORF">PSYICH_LOCUS10032</name>
</gene>
<protein>
    <recommendedName>
        <fullName evidence="4">Serine carboxypeptidase</fullName>
    </recommendedName>
</protein>
<dbReference type="SUPFAM" id="SSF53474">
    <property type="entry name" value="alpha/beta-Hydrolases"/>
    <property type="match status" value="1"/>
</dbReference>
<dbReference type="Proteomes" id="UP001153636">
    <property type="component" value="Chromosome 4"/>
</dbReference>
<evidence type="ECO:0000256" key="1">
    <source>
        <dbReference type="ARBA" id="ARBA00009431"/>
    </source>
</evidence>
<name>A0A9P0GGB1_9CUCU</name>
<reference evidence="2" key="1">
    <citation type="submission" date="2022-01" db="EMBL/GenBank/DDBJ databases">
        <authorList>
            <person name="King R."/>
        </authorList>
    </citation>
    <scope>NUCLEOTIDE SEQUENCE</scope>
</reference>
<dbReference type="EMBL" id="OV651816">
    <property type="protein sequence ID" value="CAH1109746.1"/>
    <property type="molecule type" value="Genomic_DNA"/>
</dbReference>
<dbReference type="OrthoDB" id="443318at2759"/>
<sequence length="227" mass="25699">MGILDKWSFRKVDKVAQRLPELVEQGKFAEAFGIWRGVEYELKVNTYGVDMYNVLTKKKASASVPDPTNYPGQTGVPANADSNLNKIMNTHVRKALNLTRPWGTQNEAVFDVLTGEKGDFMAPVVDLVETILNNTDIKVAIFTAQFDLICNTPGTIDWINKMNWKDKEDWKASPRVAFSEGDHIEGYIKKSNNFALYWVERSGHMVPADNPLGMYYILKDVTNNFEV</sequence>
<dbReference type="AlphaFoldDB" id="A0A9P0GGB1"/>
<dbReference type="Pfam" id="PF00450">
    <property type="entry name" value="Peptidase_S10"/>
    <property type="match status" value="1"/>
</dbReference>
<dbReference type="InterPro" id="IPR029058">
    <property type="entry name" value="AB_hydrolase_fold"/>
</dbReference>
<dbReference type="InterPro" id="IPR001563">
    <property type="entry name" value="Peptidase_S10"/>
</dbReference>
<comment type="similarity">
    <text evidence="1">Belongs to the peptidase S10 family.</text>
</comment>
<dbReference type="Gene3D" id="3.40.50.1820">
    <property type="entry name" value="alpha/beta hydrolase"/>
    <property type="match status" value="1"/>
</dbReference>
<dbReference type="GO" id="GO:0006508">
    <property type="term" value="P:proteolysis"/>
    <property type="evidence" value="ECO:0007669"/>
    <property type="project" value="InterPro"/>
</dbReference>
<evidence type="ECO:0000313" key="3">
    <source>
        <dbReference type="Proteomes" id="UP001153636"/>
    </source>
</evidence>
<organism evidence="2 3">
    <name type="scientific">Psylliodes chrysocephalus</name>
    <dbReference type="NCBI Taxonomy" id="3402493"/>
    <lineage>
        <taxon>Eukaryota</taxon>
        <taxon>Metazoa</taxon>
        <taxon>Ecdysozoa</taxon>
        <taxon>Arthropoda</taxon>
        <taxon>Hexapoda</taxon>
        <taxon>Insecta</taxon>
        <taxon>Pterygota</taxon>
        <taxon>Neoptera</taxon>
        <taxon>Endopterygota</taxon>
        <taxon>Coleoptera</taxon>
        <taxon>Polyphaga</taxon>
        <taxon>Cucujiformia</taxon>
        <taxon>Chrysomeloidea</taxon>
        <taxon>Chrysomelidae</taxon>
        <taxon>Galerucinae</taxon>
        <taxon>Alticini</taxon>
        <taxon>Psylliodes</taxon>
    </lineage>
</organism>